<sequence>MPPTRASLRSHALAAATALTLRPVTTVVPLNRTGVRLGRRVAATSLAVLGPPLLGSRIVSVDRSTRRGPSVRGEWVRGPRAKRDDAVILYIHGSGYAICSARTHRGVTTRLSRATGLPIFACDYRLAPSHRFPAAADDVRAAYEWLVSEGHDPARIVIAGDSAGGHLGVDLTLQLLQEGVTPPAALMFFSPLFDPTFALAADRERRRRDPMISAVRVQRLLDLYFGETDRTTERMTFSFEGVGGFPATFLQAGGREMMAADAEELARALAACGGRCDLEIWPGQMHVFQAMPLLVPEAGPAIERAADFVVAELEAAERRGAFRLMEEGA</sequence>
<dbReference type="Pfam" id="PF07859">
    <property type="entry name" value="Abhydrolase_3"/>
    <property type="match status" value="1"/>
</dbReference>
<dbReference type="EMBL" id="QGDD01000012">
    <property type="protein sequence ID" value="PWN01007.1"/>
    <property type="molecule type" value="Genomic_DNA"/>
</dbReference>
<feature type="domain" description="Alpha/beta hydrolase fold-3" evidence="3">
    <location>
        <begin position="88"/>
        <end position="289"/>
    </location>
</feature>
<dbReference type="Gene3D" id="3.40.50.1820">
    <property type="entry name" value="alpha/beta hydrolase"/>
    <property type="match status" value="1"/>
</dbReference>
<keyword evidence="5" id="KW-1185">Reference proteome</keyword>
<evidence type="ECO:0000313" key="5">
    <source>
        <dbReference type="Proteomes" id="UP000245507"/>
    </source>
</evidence>
<evidence type="ECO:0000256" key="1">
    <source>
        <dbReference type="ARBA" id="ARBA00010515"/>
    </source>
</evidence>
<dbReference type="PANTHER" id="PTHR48081:SF30">
    <property type="entry name" value="ACETYL-HYDROLASE LIPR-RELATED"/>
    <property type="match status" value="1"/>
</dbReference>
<comment type="similarity">
    <text evidence="1">Belongs to the 'GDXG' lipolytic enzyme family.</text>
</comment>
<keyword evidence="2 4" id="KW-0378">Hydrolase</keyword>
<comment type="caution">
    <text evidence="4">The sequence shown here is derived from an EMBL/GenBank/DDBJ whole genome shotgun (WGS) entry which is preliminary data.</text>
</comment>
<dbReference type="SUPFAM" id="SSF53474">
    <property type="entry name" value="alpha/beta-Hydrolases"/>
    <property type="match status" value="1"/>
</dbReference>
<gene>
    <name evidence="4" type="ORF">DJ010_20520</name>
</gene>
<name>A0A316T9U8_9ACTN</name>
<evidence type="ECO:0000259" key="3">
    <source>
        <dbReference type="Pfam" id="PF07859"/>
    </source>
</evidence>
<dbReference type="InterPro" id="IPR050300">
    <property type="entry name" value="GDXG_lipolytic_enzyme"/>
</dbReference>
<dbReference type="InterPro" id="IPR013094">
    <property type="entry name" value="AB_hydrolase_3"/>
</dbReference>
<organism evidence="4 5">
    <name type="scientific">Nocardioides silvaticus</name>
    <dbReference type="NCBI Taxonomy" id="2201891"/>
    <lineage>
        <taxon>Bacteria</taxon>
        <taxon>Bacillati</taxon>
        <taxon>Actinomycetota</taxon>
        <taxon>Actinomycetes</taxon>
        <taxon>Propionibacteriales</taxon>
        <taxon>Nocardioidaceae</taxon>
        <taxon>Nocardioides</taxon>
    </lineage>
</organism>
<dbReference type="InterPro" id="IPR029058">
    <property type="entry name" value="AB_hydrolase_fold"/>
</dbReference>
<dbReference type="PANTHER" id="PTHR48081">
    <property type="entry name" value="AB HYDROLASE SUPERFAMILY PROTEIN C4A8.06C"/>
    <property type="match status" value="1"/>
</dbReference>
<proteinExistence type="inferred from homology"/>
<dbReference type="Proteomes" id="UP000245507">
    <property type="component" value="Unassembled WGS sequence"/>
</dbReference>
<evidence type="ECO:0000313" key="4">
    <source>
        <dbReference type="EMBL" id="PWN01007.1"/>
    </source>
</evidence>
<protein>
    <submittedName>
        <fullName evidence="4">Alpha/beta hydrolase</fullName>
    </submittedName>
</protein>
<dbReference type="AlphaFoldDB" id="A0A316T9U8"/>
<evidence type="ECO:0000256" key="2">
    <source>
        <dbReference type="ARBA" id="ARBA00022801"/>
    </source>
</evidence>
<reference evidence="4 5" key="1">
    <citation type="submission" date="2018-05" db="EMBL/GenBank/DDBJ databases">
        <title>Nocardioides silvaticus genome.</title>
        <authorList>
            <person name="Li C."/>
            <person name="Wang G."/>
        </authorList>
    </citation>
    <scope>NUCLEOTIDE SEQUENCE [LARGE SCALE GENOMIC DNA]</scope>
    <source>
        <strain evidence="4 5">CCTCC AB 2018079</strain>
    </source>
</reference>
<dbReference type="GO" id="GO:0004806">
    <property type="term" value="F:triacylglycerol lipase activity"/>
    <property type="evidence" value="ECO:0007669"/>
    <property type="project" value="TreeGrafter"/>
</dbReference>
<dbReference type="OrthoDB" id="128186at2"/>
<accession>A0A316T9U8</accession>